<feature type="compositionally biased region" description="Acidic residues" evidence="1">
    <location>
        <begin position="768"/>
        <end position="788"/>
    </location>
</feature>
<sequence length="1414" mass="152692">MPSPHTVPDAGAPAARASQAAATNPNLRTAAAKPFLGLQQQNSQPYYHHHAVQQLPRTSSLLPPPNLVPSNQNHRLATTSSTSSATAAASTTRDPRSSYQNYQHQHRQQQQQQQQQHQHQHQHQQPNQVLFQNPFNAQPIASGGSDREDLSLAPQQSHSPSQKRRNHSRSGSTNGLGDGFRNLNRWSASTSSSRASLSFAGRRQSTTVDPFGAQTQPAPIPHLSQSQFQQEFQPLGAHGSPPRKLQKQRPSISSGSASGSRVRPLSPSPTPVPPLESLPPIISLPSLEQEVAAESIPSSDPPQSALDDVRRSSRHDTQLLANPAHDSHDQSLKPGNGQYRRSHARSSSDATMTMCDRNGSTQERGHSRTRSQTAKGSIDATGSSKSKDRSSKQPSQKAMLSRALEKANTAVQLDNARNFEGARQAYAEACDLLHQVLMRTNGEDDKKKLEAISKTYTTRIEELDDILPDQAQLGISKALPSRPPGNGQGEELSLYSAADSEEEAPVRTTTFSHSSSVYRDKDSHPSPGHVPTPTSHRRQPSGGAASNASATNSRFGSFSAQGGQTVLLQSAFSQPFRKDSNSLDVASMRPMDSQYMPPPLSPRRLPPGAQSGGASPGVPARDDFSMPSSRLHAPDHSTFARGHSRGHSHESISWLDPIDESGGSNASSVHSRSSSLGVNRNHFRSTSGDTEAEFDAALDDAIEAAYDEGYDVEVASLRRHPDDDDDVVARAMRKVELAKERVRASEREALELANDREKRLREQLRLEDDADPEDFFEDDNDSEEEERLLEEMTRGYAIEDFSFGVQQPQRQGMPRTSDSSEFTSRTWHTSSGSNPPTATTVLTTVSENAGLPGVAKSSAPLAPPPTQALPQLPPQRPGSSGVQSSGGSNNNNTNENRPADQSVRSRRLSGQNPKQLKIETTQLRKQPSGSLQPVTVGNQSSANTPPLPPPPPHTSQPPLPKATGFIAQQRQALSAGAGRTAPFKQTPSPLLPAEQFPPPTPPMPQGIAVESESRAGSPSVTKPPVLRKNFSSSSLRSMRGRNMSVSNFEDGSDMSPSTPLSTQFGPLGSRLPAVPSMPTPLAAAFKDRLAPGSTGMFLFEADIHGPTSPGSLHSVHADSPVPLEPCPTDTLLRPFWLMRCLYQTLAHPRGGYISSKLFVPRDVWRVKGVKLKNVEDKVANCDFLTAALQKLSRVDTIDADAVLEEMQSLEGIFEQVQATLTRRLGNEVGVQSMGALFRDATGGFDGDLGSAVPRSSSVSGKSSFSWRRLRSKNSSAGLGNNYSGGGSKKDASMALFDGTKDGSLAAAAASLPMTPHPTSKPSKRDVTSVQFTGPNANYMSSLARLFDAAQVIDQIARQVEDPGLRHADKTQVGLELCTRHAAEFFAFYICRFVLTDLTLLLDKFVKRGSEWVLV</sequence>
<dbReference type="InterPro" id="IPR036181">
    <property type="entry name" value="MIT_dom_sf"/>
</dbReference>
<feature type="compositionally biased region" description="Pro residues" evidence="1">
    <location>
        <begin position="945"/>
        <end position="960"/>
    </location>
</feature>
<accession>A0A0C4DS65</accession>
<dbReference type="STRING" id="644358.A0A0C4DS65"/>
<feature type="compositionally biased region" description="Low complexity" evidence="1">
    <location>
        <begin position="251"/>
        <end position="265"/>
    </location>
</feature>
<feature type="region of interest" description="Disordered" evidence="1">
    <location>
        <begin position="233"/>
        <end position="401"/>
    </location>
</feature>
<dbReference type="Gene3D" id="1.20.58.80">
    <property type="entry name" value="Phosphotransferase system, lactose/cellobiose-type IIA subunit"/>
    <property type="match status" value="1"/>
</dbReference>
<dbReference type="PANTHER" id="PTHR37327">
    <property type="entry name" value="CHROMOSOME 1, WHOLE GENOME SHOTGUN SEQUENCE"/>
    <property type="match status" value="1"/>
</dbReference>
<feature type="compositionally biased region" description="Low complexity" evidence="1">
    <location>
        <begin position="877"/>
        <end position="896"/>
    </location>
</feature>
<dbReference type="SMART" id="SM00745">
    <property type="entry name" value="MIT"/>
    <property type="match status" value="1"/>
</dbReference>
<reference evidence="3" key="1">
    <citation type="submission" date="2010-05" db="EMBL/GenBank/DDBJ databases">
        <title>The Genome Sequence of Magnaporthe poae strain ATCC 64411.</title>
        <authorList>
            <consortium name="The Broad Institute Genome Sequencing Platform"/>
            <consortium name="Broad Institute Genome Sequencing Center for Infectious Disease"/>
            <person name="Ma L.-J."/>
            <person name="Dead R."/>
            <person name="Young S."/>
            <person name="Zeng Q."/>
            <person name="Koehrsen M."/>
            <person name="Alvarado L."/>
            <person name="Berlin A."/>
            <person name="Chapman S.B."/>
            <person name="Chen Z."/>
            <person name="Freedman E."/>
            <person name="Gellesch M."/>
            <person name="Goldberg J."/>
            <person name="Griggs A."/>
            <person name="Gujja S."/>
            <person name="Heilman E.R."/>
            <person name="Heiman D."/>
            <person name="Hepburn T."/>
            <person name="Howarth C."/>
            <person name="Jen D."/>
            <person name="Larson L."/>
            <person name="Mehta T."/>
            <person name="Neiman D."/>
            <person name="Pearson M."/>
            <person name="Roberts A."/>
            <person name="Saif S."/>
            <person name="Shea T."/>
            <person name="Shenoy N."/>
            <person name="Sisk P."/>
            <person name="Stolte C."/>
            <person name="Sykes S."/>
            <person name="Walk T."/>
            <person name="White J."/>
            <person name="Yandava C."/>
            <person name="Haas B."/>
            <person name="Nusbaum C."/>
            <person name="Birren B."/>
        </authorList>
    </citation>
    <scope>NUCLEOTIDE SEQUENCE</scope>
    <source>
        <strain evidence="3">ATCC 64411</strain>
    </source>
</reference>
<evidence type="ECO:0000313" key="4">
    <source>
        <dbReference type="EnsemblFungi" id="MAPG_02741T0"/>
    </source>
</evidence>
<dbReference type="PANTHER" id="PTHR37327:SF1">
    <property type="entry name" value="MICROTUBULE INTERACTING AND TRANSPORT DOMAIN-CONTAINING PROTEIN"/>
    <property type="match status" value="1"/>
</dbReference>
<proteinExistence type="predicted"/>
<reference evidence="5" key="2">
    <citation type="submission" date="2010-05" db="EMBL/GenBank/DDBJ databases">
        <title>The genome sequence of Magnaporthe poae strain ATCC 64411.</title>
        <authorList>
            <person name="Ma L.-J."/>
            <person name="Dead R."/>
            <person name="Young S."/>
            <person name="Zeng Q."/>
            <person name="Koehrsen M."/>
            <person name="Alvarado L."/>
            <person name="Berlin A."/>
            <person name="Chapman S.B."/>
            <person name="Chen Z."/>
            <person name="Freedman E."/>
            <person name="Gellesch M."/>
            <person name="Goldberg J."/>
            <person name="Griggs A."/>
            <person name="Gujja S."/>
            <person name="Heilman E.R."/>
            <person name="Heiman D."/>
            <person name="Hepburn T."/>
            <person name="Howarth C."/>
            <person name="Jen D."/>
            <person name="Larson L."/>
            <person name="Mehta T."/>
            <person name="Neiman D."/>
            <person name="Pearson M."/>
            <person name="Roberts A."/>
            <person name="Saif S."/>
            <person name="Shea T."/>
            <person name="Shenoy N."/>
            <person name="Sisk P."/>
            <person name="Stolte C."/>
            <person name="Sykes S."/>
            <person name="Walk T."/>
            <person name="White J."/>
            <person name="Yandava C."/>
            <person name="Haas B."/>
            <person name="Nusbaum C."/>
            <person name="Birren B."/>
        </authorList>
    </citation>
    <scope>NUCLEOTIDE SEQUENCE [LARGE SCALE GENOMIC DNA]</scope>
    <source>
        <strain evidence="5">ATCC 64411 / 73-15</strain>
    </source>
</reference>
<dbReference type="Proteomes" id="UP000011715">
    <property type="component" value="Unassembled WGS sequence"/>
</dbReference>
<feature type="compositionally biased region" description="Pro residues" evidence="1">
    <location>
        <begin position="266"/>
        <end position="277"/>
    </location>
</feature>
<feature type="compositionally biased region" description="Low complexity" evidence="1">
    <location>
        <begin position="661"/>
        <end position="677"/>
    </location>
</feature>
<reference evidence="4" key="5">
    <citation type="submission" date="2015-06" db="UniProtKB">
        <authorList>
            <consortium name="EnsemblFungi"/>
        </authorList>
    </citation>
    <scope>IDENTIFICATION</scope>
    <source>
        <strain evidence="4">ATCC 64411</strain>
    </source>
</reference>
<evidence type="ECO:0000256" key="1">
    <source>
        <dbReference type="SAM" id="MobiDB-lite"/>
    </source>
</evidence>
<feature type="region of interest" description="Disordered" evidence="1">
    <location>
        <begin position="1"/>
        <end position="220"/>
    </location>
</feature>
<dbReference type="EMBL" id="GL876967">
    <property type="protein sequence ID" value="KLU83690.1"/>
    <property type="molecule type" value="Genomic_DNA"/>
</dbReference>
<dbReference type="OMA" id="PNANYMG"/>
<dbReference type="SUPFAM" id="SSF116846">
    <property type="entry name" value="MIT domain"/>
    <property type="match status" value="1"/>
</dbReference>
<feature type="region of interest" description="Disordered" evidence="1">
    <location>
        <begin position="765"/>
        <end position="789"/>
    </location>
</feature>
<feature type="compositionally biased region" description="Polar residues" evidence="1">
    <location>
        <begin position="370"/>
        <end position="384"/>
    </location>
</feature>
<reference evidence="4" key="4">
    <citation type="journal article" date="2015" name="G3 (Bethesda)">
        <title>Genome sequences of three phytopathogenic species of the Magnaporthaceae family of fungi.</title>
        <authorList>
            <person name="Okagaki L.H."/>
            <person name="Nunes C.C."/>
            <person name="Sailsbery J."/>
            <person name="Clay B."/>
            <person name="Brown D."/>
            <person name="John T."/>
            <person name="Oh Y."/>
            <person name="Young N."/>
            <person name="Fitzgerald M."/>
            <person name="Haas B.J."/>
            <person name="Zeng Q."/>
            <person name="Young S."/>
            <person name="Adiconis X."/>
            <person name="Fan L."/>
            <person name="Levin J.Z."/>
            <person name="Mitchell T.K."/>
            <person name="Okubara P.A."/>
            <person name="Farman M.L."/>
            <person name="Kohn L.M."/>
            <person name="Birren B."/>
            <person name="Ma L.-J."/>
            <person name="Dean R.A."/>
        </authorList>
    </citation>
    <scope>NUCLEOTIDE SEQUENCE</scope>
    <source>
        <strain evidence="4">ATCC 64411 / 73-15</strain>
    </source>
</reference>
<feature type="compositionally biased region" description="Polar residues" evidence="1">
    <location>
        <begin position="804"/>
        <end position="847"/>
    </location>
</feature>
<dbReference type="eggNOG" id="ENOG502S5AI">
    <property type="taxonomic scope" value="Eukaryota"/>
</dbReference>
<evidence type="ECO:0000259" key="2">
    <source>
        <dbReference type="SMART" id="SM00745"/>
    </source>
</evidence>
<protein>
    <recommendedName>
        <fullName evidence="2">MIT domain-containing protein</fullName>
    </recommendedName>
</protein>
<feature type="compositionally biased region" description="Polar residues" evidence="1">
    <location>
        <begin position="204"/>
        <end position="220"/>
    </location>
</feature>
<feature type="compositionally biased region" description="Basic and acidic residues" evidence="1">
    <location>
        <begin position="307"/>
        <end position="317"/>
    </location>
</feature>
<feature type="compositionally biased region" description="Low complexity" evidence="1">
    <location>
        <begin position="541"/>
        <end position="553"/>
    </location>
</feature>
<feature type="compositionally biased region" description="Polar residues" evidence="1">
    <location>
        <begin position="908"/>
        <end position="943"/>
    </location>
</feature>
<feature type="region of interest" description="Disordered" evidence="1">
    <location>
        <begin position="969"/>
        <end position="988"/>
    </location>
</feature>
<name>A0A0C4DS65_MAGP6</name>
<feature type="compositionally biased region" description="Low complexity" evidence="1">
    <location>
        <begin position="68"/>
        <end position="92"/>
    </location>
</feature>
<feature type="compositionally biased region" description="Low complexity" evidence="1">
    <location>
        <begin position="10"/>
        <end position="22"/>
    </location>
</feature>
<dbReference type="OrthoDB" id="1074at2759"/>
<dbReference type="CDD" id="cd02656">
    <property type="entry name" value="MIT"/>
    <property type="match status" value="1"/>
</dbReference>
<feature type="compositionally biased region" description="Pro residues" evidence="1">
    <location>
        <begin position="861"/>
        <end position="876"/>
    </location>
</feature>
<feature type="compositionally biased region" description="Polar residues" evidence="1">
    <location>
        <begin position="126"/>
        <end position="136"/>
    </location>
</feature>
<dbReference type="InterPro" id="IPR007330">
    <property type="entry name" value="MIT_dom"/>
</dbReference>
<keyword evidence="5" id="KW-1185">Reference proteome</keyword>
<feature type="region of interest" description="Disordered" evidence="1">
    <location>
        <begin position="496"/>
        <end position="557"/>
    </location>
</feature>
<feature type="region of interest" description="Disordered" evidence="1">
    <location>
        <begin position="802"/>
        <end position="961"/>
    </location>
</feature>
<dbReference type="Pfam" id="PF04212">
    <property type="entry name" value="MIT"/>
    <property type="match status" value="1"/>
</dbReference>
<feature type="compositionally biased region" description="Low complexity" evidence="1">
    <location>
        <begin position="278"/>
        <end position="288"/>
    </location>
</feature>
<feature type="compositionally biased region" description="Pro residues" evidence="1">
    <location>
        <begin position="596"/>
        <end position="605"/>
    </location>
</feature>
<dbReference type="VEuPathDB" id="FungiDB:MAPG_02741"/>
<feature type="compositionally biased region" description="Low complexity" evidence="1">
    <location>
        <begin position="187"/>
        <end position="203"/>
    </location>
</feature>
<gene>
    <name evidence="3" type="ORF">MAPG_02741</name>
</gene>
<dbReference type="EnsemblFungi" id="MAPG_02741T0">
    <property type="protein sequence ID" value="MAPG_02741T0"/>
    <property type="gene ID" value="MAPG_02741"/>
</dbReference>
<organism evidence="4 5">
    <name type="scientific">Magnaporthiopsis poae (strain ATCC 64411 / 73-15)</name>
    <name type="common">Kentucky bluegrass fungus</name>
    <name type="synonym">Magnaporthe poae</name>
    <dbReference type="NCBI Taxonomy" id="644358"/>
    <lineage>
        <taxon>Eukaryota</taxon>
        <taxon>Fungi</taxon>
        <taxon>Dikarya</taxon>
        <taxon>Ascomycota</taxon>
        <taxon>Pezizomycotina</taxon>
        <taxon>Sordariomycetes</taxon>
        <taxon>Sordariomycetidae</taxon>
        <taxon>Magnaporthales</taxon>
        <taxon>Magnaporthaceae</taxon>
        <taxon>Magnaporthiopsis</taxon>
    </lineage>
</organism>
<feature type="compositionally biased region" description="Low complexity" evidence="1">
    <location>
        <begin position="108"/>
        <end position="117"/>
    </location>
</feature>
<evidence type="ECO:0000313" key="5">
    <source>
        <dbReference type="Proteomes" id="UP000011715"/>
    </source>
</evidence>
<dbReference type="EMBL" id="ADBL01000666">
    <property type="status" value="NOT_ANNOTATED_CDS"/>
    <property type="molecule type" value="Genomic_DNA"/>
</dbReference>
<evidence type="ECO:0000313" key="3">
    <source>
        <dbReference type="EMBL" id="KLU83690.1"/>
    </source>
</evidence>
<reference evidence="3" key="3">
    <citation type="submission" date="2011-03" db="EMBL/GenBank/DDBJ databases">
        <title>Annotation of Magnaporthe poae ATCC 64411.</title>
        <authorList>
            <person name="Ma L.-J."/>
            <person name="Dead R."/>
            <person name="Young S.K."/>
            <person name="Zeng Q."/>
            <person name="Gargeya S."/>
            <person name="Fitzgerald M."/>
            <person name="Haas B."/>
            <person name="Abouelleil A."/>
            <person name="Alvarado L."/>
            <person name="Arachchi H.M."/>
            <person name="Berlin A."/>
            <person name="Brown A."/>
            <person name="Chapman S.B."/>
            <person name="Chen Z."/>
            <person name="Dunbar C."/>
            <person name="Freedman E."/>
            <person name="Gearin G."/>
            <person name="Gellesch M."/>
            <person name="Goldberg J."/>
            <person name="Griggs A."/>
            <person name="Gujja S."/>
            <person name="Heiman D."/>
            <person name="Howarth C."/>
            <person name="Larson L."/>
            <person name="Lui A."/>
            <person name="MacDonald P.J.P."/>
            <person name="Mehta T."/>
            <person name="Montmayeur A."/>
            <person name="Murphy C."/>
            <person name="Neiman D."/>
            <person name="Pearson M."/>
            <person name="Priest M."/>
            <person name="Roberts A."/>
            <person name="Saif S."/>
            <person name="Shea T."/>
            <person name="Shenoy N."/>
            <person name="Sisk P."/>
            <person name="Stolte C."/>
            <person name="Sykes S."/>
            <person name="Yandava C."/>
            <person name="Wortman J."/>
            <person name="Nusbaum C."/>
            <person name="Birren B."/>
        </authorList>
    </citation>
    <scope>NUCLEOTIDE SEQUENCE</scope>
    <source>
        <strain evidence="3">ATCC 64411</strain>
    </source>
</reference>
<feature type="compositionally biased region" description="Polar residues" evidence="1">
    <location>
        <begin position="507"/>
        <end position="517"/>
    </location>
</feature>
<feature type="region of interest" description="Disordered" evidence="1">
    <location>
        <begin position="577"/>
        <end position="688"/>
    </location>
</feature>
<feature type="domain" description="MIT" evidence="2">
    <location>
        <begin position="396"/>
        <end position="473"/>
    </location>
</feature>